<feature type="compositionally biased region" description="Low complexity" evidence="1">
    <location>
        <begin position="42"/>
        <end position="52"/>
    </location>
</feature>
<feature type="domain" description="BEN" evidence="2">
    <location>
        <begin position="139"/>
        <end position="232"/>
    </location>
</feature>
<dbReference type="PROSITE" id="PS51457">
    <property type="entry name" value="BEN"/>
    <property type="match status" value="1"/>
</dbReference>
<evidence type="ECO:0000313" key="4">
    <source>
        <dbReference type="Proteomes" id="UP000791440"/>
    </source>
</evidence>
<evidence type="ECO:0000259" key="2">
    <source>
        <dbReference type="PROSITE" id="PS51457"/>
    </source>
</evidence>
<accession>A0A921ZX03</accession>
<gene>
    <name evidence="3" type="ORF">O3G_MSEX015289</name>
</gene>
<reference evidence="3" key="2">
    <citation type="submission" date="2020-12" db="EMBL/GenBank/DDBJ databases">
        <authorList>
            <person name="Kanost M."/>
        </authorList>
    </citation>
    <scope>NUCLEOTIDE SEQUENCE</scope>
</reference>
<feature type="compositionally biased region" description="Basic and acidic residues" evidence="1">
    <location>
        <begin position="15"/>
        <end position="28"/>
    </location>
</feature>
<reference evidence="3" key="1">
    <citation type="journal article" date="2016" name="Insect Biochem. Mol. Biol.">
        <title>Multifaceted biological insights from a draft genome sequence of the tobacco hornworm moth, Manduca sexta.</title>
        <authorList>
            <person name="Kanost M.R."/>
            <person name="Arrese E.L."/>
            <person name="Cao X."/>
            <person name="Chen Y.R."/>
            <person name="Chellapilla S."/>
            <person name="Goldsmith M.R."/>
            <person name="Grosse-Wilde E."/>
            <person name="Heckel D.G."/>
            <person name="Herndon N."/>
            <person name="Jiang H."/>
            <person name="Papanicolaou A."/>
            <person name="Qu J."/>
            <person name="Soulages J.L."/>
            <person name="Vogel H."/>
            <person name="Walters J."/>
            <person name="Waterhouse R.M."/>
            <person name="Ahn S.J."/>
            <person name="Almeida F.C."/>
            <person name="An C."/>
            <person name="Aqrawi P."/>
            <person name="Bretschneider A."/>
            <person name="Bryant W.B."/>
            <person name="Bucks S."/>
            <person name="Chao H."/>
            <person name="Chevignon G."/>
            <person name="Christen J.M."/>
            <person name="Clarke D.F."/>
            <person name="Dittmer N.T."/>
            <person name="Ferguson L.C.F."/>
            <person name="Garavelou S."/>
            <person name="Gordon K.H.J."/>
            <person name="Gunaratna R.T."/>
            <person name="Han Y."/>
            <person name="Hauser F."/>
            <person name="He Y."/>
            <person name="Heidel-Fischer H."/>
            <person name="Hirsh A."/>
            <person name="Hu Y."/>
            <person name="Jiang H."/>
            <person name="Kalra D."/>
            <person name="Klinner C."/>
            <person name="Konig C."/>
            <person name="Kovar C."/>
            <person name="Kroll A.R."/>
            <person name="Kuwar S.S."/>
            <person name="Lee S.L."/>
            <person name="Lehman R."/>
            <person name="Li K."/>
            <person name="Li Z."/>
            <person name="Liang H."/>
            <person name="Lovelace S."/>
            <person name="Lu Z."/>
            <person name="Mansfield J.H."/>
            <person name="McCulloch K.J."/>
            <person name="Mathew T."/>
            <person name="Morton B."/>
            <person name="Muzny D.M."/>
            <person name="Neunemann D."/>
            <person name="Ongeri F."/>
            <person name="Pauchet Y."/>
            <person name="Pu L.L."/>
            <person name="Pyrousis I."/>
            <person name="Rao X.J."/>
            <person name="Redding A."/>
            <person name="Roesel C."/>
            <person name="Sanchez-Gracia A."/>
            <person name="Schaack S."/>
            <person name="Shukla A."/>
            <person name="Tetreau G."/>
            <person name="Wang Y."/>
            <person name="Xiong G.H."/>
            <person name="Traut W."/>
            <person name="Walsh T.K."/>
            <person name="Worley K.C."/>
            <person name="Wu D."/>
            <person name="Wu W."/>
            <person name="Wu Y.Q."/>
            <person name="Zhang X."/>
            <person name="Zou Z."/>
            <person name="Zucker H."/>
            <person name="Briscoe A.D."/>
            <person name="Burmester T."/>
            <person name="Clem R.J."/>
            <person name="Feyereisen R."/>
            <person name="Grimmelikhuijzen C.J.P."/>
            <person name="Hamodrakas S.J."/>
            <person name="Hansson B.S."/>
            <person name="Huguet E."/>
            <person name="Jermiin L.S."/>
            <person name="Lan Q."/>
            <person name="Lehman H.K."/>
            <person name="Lorenzen M."/>
            <person name="Merzendorfer H."/>
            <person name="Michalopoulos I."/>
            <person name="Morton D.B."/>
            <person name="Muthukrishnan S."/>
            <person name="Oakeshott J.G."/>
            <person name="Palmer W."/>
            <person name="Park Y."/>
            <person name="Passarelli A.L."/>
            <person name="Rozas J."/>
            <person name="Schwartz L.M."/>
            <person name="Smith W."/>
            <person name="Southgate A."/>
            <person name="Vilcinskas A."/>
            <person name="Vogt R."/>
            <person name="Wang P."/>
            <person name="Werren J."/>
            <person name="Yu X.Q."/>
            <person name="Zhou J.J."/>
            <person name="Brown S.J."/>
            <person name="Scherer S.E."/>
            <person name="Richards S."/>
            <person name="Blissard G.W."/>
        </authorList>
    </citation>
    <scope>NUCLEOTIDE SEQUENCE</scope>
</reference>
<proteinExistence type="predicted"/>
<feature type="compositionally biased region" description="Basic residues" evidence="1">
    <location>
        <begin position="1"/>
        <end position="11"/>
    </location>
</feature>
<dbReference type="Proteomes" id="UP000791440">
    <property type="component" value="Unassembled WGS sequence"/>
</dbReference>
<dbReference type="EMBL" id="JH669629">
    <property type="protein sequence ID" value="KAG6465643.1"/>
    <property type="molecule type" value="Genomic_DNA"/>
</dbReference>
<comment type="caution">
    <text evidence="3">The sequence shown here is derived from an EMBL/GenBank/DDBJ whole genome shotgun (WGS) entry which is preliminary data.</text>
</comment>
<protein>
    <recommendedName>
        <fullName evidence="2">BEN domain-containing protein</fullName>
    </recommendedName>
</protein>
<dbReference type="GO" id="GO:0003677">
    <property type="term" value="F:DNA binding"/>
    <property type="evidence" value="ECO:0007669"/>
    <property type="project" value="InterPro"/>
</dbReference>
<dbReference type="InterPro" id="IPR018379">
    <property type="entry name" value="BEN_domain"/>
</dbReference>
<name>A0A921ZX03_MANSE</name>
<evidence type="ECO:0000256" key="1">
    <source>
        <dbReference type="SAM" id="MobiDB-lite"/>
    </source>
</evidence>
<keyword evidence="4" id="KW-1185">Reference proteome</keyword>
<dbReference type="AlphaFoldDB" id="A0A921ZX03"/>
<feature type="region of interest" description="Disordered" evidence="1">
    <location>
        <begin position="1"/>
        <end position="52"/>
    </location>
</feature>
<sequence>MQKNEGRKRKTSQMNDRESIEVKRDDNCKRRRTMRSTAHEMNTSSTQTTQESNNHEKVFTQMTHFLRSLIDSATLMLNSVNECTNVNTSMLNVNKDECTNVNTSMLNVSKDTSVNTNSCTKWTLLHQHPGPGLTELMENSKIYVIKTKLDQYTKKAKSSTNLIRTVLTLIFNKPALKKCFLSGKDFRLDSHAVNALFGYVKHIGSKKGWANVTKKKFNNCVRNKLAEEKRQRV</sequence>
<evidence type="ECO:0000313" key="3">
    <source>
        <dbReference type="EMBL" id="KAG6465643.1"/>
    </source>
</evidence>
<organism evidence="3 4">
    <name type="scientific">Manduca sexta</name>
    <name type="common">Tobacco hawkmoth</name>
    <name type="synonym">Tobacco hornworm</name>
    <dbReference type="NCBI Taxonomy" id="7130"/>
    <lineage>
        <taxon>Eukaryota</taxon>
        <taxon>Metazoa</taxon>
        <taxon>Ecdysozoa</taxon>
        <taxon>Arthropoda</taxon>
        <taxon>Hexapoda</taxon>
        <taxon>Insecta</taxon>
        <taxon>Pterygota</taxon>
        <taxon>Neoptera</taxon>
        <taxon>Endopterygota</taxon>
        <taxon>Lepidoptera</taxon>
        <taxon>Glossata</taxon>
        <taxon>Ditrysia</taxon>
        <taxon>Bombycoidea</taxon>
        <taxon>Sphingidae</taxon>
        <taxon>Sphinginae</taxon>
        <taxon>Sphingini</taxon>
        <taxon>Manduca</taxon>
    </lineage>
</organism>